<evidence type="ECO:0000256" key="2">
    <source>
        <dbReference type="SAM" id="SignalP"/>
    </source>
</evidence>
<dbReference type="GO" id="GO:0015036">
    <property type="term" value="F:disulfide oxidoreductase activity"/>
    <property type="evidence" value="ECO:0007669"/>
    <property type="project" value="UniProtKB-ARBA"/>
</dbReference>
<feature type="chain" id="PRO_5003723008" description="Thioredoxin domain-containing protein" evidence="2">
    <location>
        <begin position="29"/>
        <end position="144"/>
    </location>
</feature>
<dbReference type="InterPro" id="IPR017937">
    <property type="entry name" value="Thioredoxin_CS"/>
</dbReference>
<feature type="signal peptide" evidence="2">
    <location>
        <begin position="1"/>
        <end position="28"/>
    </location>
</feature>
<organism evidence="4 5">
    <name type="scientific">Alishewanella agri BL06</name>
    <dbReference type="NCBI Taxonomy" id="1195246"/>
    <lineage>
        <taxon>Bacteria</taxon>
        <taxon>Pseudomonadati</taxon>
        <taxon>Pseudomonadota</taxon>
        <taxon>Gammaproteobacteria</taxon>
        <taxon>Alteromonadales</taxon>
        <taxon>Alteromonadaceae</taxon>
        <taxon>Alishewanella</taxon>
    </lineage>
</organism>
<dbReference type="Gene3D" id="3.40.30.10">
    <property type="entry name" value="Glutaredoxin"/>
    <property type="match status" value="1"/>
</dbReference>
<keyword evidence="5" id="KW-1185">Reference proteome</keyword>
<dbReference type="PROSITE" id="PS51352">
    <property type="entry name" value="THIOREDOXIN_2"/>
    <property type="match status" value="1"/>
</dbReference>
<dbReference type="SUPFAM" id="SSF52833">
    <property type="entry name" value="Thioredoxin-like"/>
    <property type="match status" value="1"/>
</dbReference>
<dbReference type="STRING" id="1195246.AGRI_12576"/>
<dbReference type="Proteomes" id="UP000035062">
    <property type="component" value="Unassembled WGS sequence"/>
</dbReference>
<dbReference type="PATRIC" id="fig|1195246.3.peg.2494"/>
<keyword evidence="2" id="KW-0732">Signal</keyword>
<gene>
    <name evidence="4" type="ORF">AGRI_12576</name>
</gene>
<evidence type="ECO:0000259" key="3">
    <source>
        <dbReference type="PROSITE" id="PS51352"/>
    </source>
</evidence>
<dbReference type="PROSITE" id="PS00194">
    <property type="entry name" value="THIOREDOXIN_1"/>
    <property type="match status" value="1"/>
</dbReference>
<sequence>MNIKILTTAGVAVLAILAAVFFFNPATAAAEHLAKHKQPFTEEVFRQAQADNKLVLIDVFAPWCPTCRKQHKVLNDYFAANPSSEILVLEVDFDNQKDWVTYFKAPRQSTLVLYRGEQQVWFNVAETRQKPLFAALSEHDKGVN</sequence>
<evidence type="ECO:0000313" key="4">
    <source>
        <dbReference type="EMBL" id="EIW88039.1"/>
    </source>
</evidence>
<dbReference type="eggNOG" id="COG0526">
    <property type="taxonomic scope" value="Bacteria"/>
</dbReference>
<dbReference type="RefSeq" id="WP_008985305.1">
    <property type="nucleotide sequence ID" value="NZ_AKKU01000025.1"/>
</dbReference>
<dbReference type="Pfam" id="PF00085">
    <property type="entry name" value="Thioredoxin"/>
    <property type="match status" value="1"/>
</dbReference>
<evidence type="ECO:0000256" key="1">
    <source>
        <dbReference type="ARBA" id="ARBA00023284"/>
    </source>
</evidence>
<name>I9NZZ2_9ALTE</name>
<keyword evidence="1" id="KW-0676">Redox-active center</keyword>
<dbReference type="InterPro" id="IPR036249">
    <property type="entry name" value="Thioredoxin-like_sf"/>
</dbReference>
<dbReference type="CDD" id="cd02947">
    <property type="entry name" value="TRX_family"/>
    <property type="match status" value="1"/>
</dbReference>
<dbReference type="AlphaFoldDB" id="I9NZZ2"/>
<evidence type="ECO:0000313" key="5">
    <source>
        <dbReference type="Proteomes" id="UP000035062"/>
    </source>
</evidence>
<reference evidence="4 5" key="1">
    <citation type="journal article" date="2012" name="J. Bacteriol.">
        <title>Genome Sequence of Pectin-Degrading Alishewanella agri, Isolated from Landfill Soil.</title>
        <authorList>
            <person name="Kim J."/>
            <person name="Jung J."/>
            <person name="Sung J.S."/>
            <person name="Chun J."/>
            <person name="Park W."/>
        </authorList>
    </citation>
    <scope>NUCLEOTIDE SEQUENCE [LARGE SCALE GENOMIC DNA]</scope>
    <source>
        <strain evidence="4 5">BL06</strain>
    </source>
</reference>
<dbReference type="InterPro" id="IPR013766">
    <property type="entry name" value="Thioredoxin_domain"/>
</dbReference>
<dbReference type="EMBL" id="AKKU01000025">
    <property type="protein sequence ID" value="EIW88039.1"/>
    <property type="molecule type" value="Genomic_DNA"/>
</dbReference>
<protein>
    <recommendedName>
        <fullName evidence="3">Thioredoxin domain-containing protein</fullName>
    </recommendedName>
</protein>
<feature type="domain" description="Thioredoxin" evidence="3">
    <location>
        <begin position="12"/>
        <end position="144"/>
    </location>
</feature>
<accession>I9NZZ2</accession>
<proteinExistence type="predicted"/>
<comment type="caution">
    <text evidence="4">The sequence shown here is derived from an EMBL/GenBank/DDBJ whole genome shotgun (WGS) entry which is preliminary data.</text>
</comment>